<name>A0A086ZFT0_9BIFI</name>
<dbReference type="OrthoDB" id="3210158at2"/>
<dbReference type="InterPro" id="IPR021391">
    <property type="entry name" value="DUF3027"/>
</dbReference>
<evidence type="ECO:0000313" key="2">
    <source>
        <dbReference type="EMBL" id="KFI45380.1"/>
    </source>
</evidence>
<dbReference type="Pfam" id="PF11228">
    <property type="entry name" value="DUF3027"/>
    <property type="match status" value="2"/>
</dbReference>
<feature type="compositionally biased region" description="Polar residues" evidence="1">
    <location>
        <begin position="148"/>
        <end position="157"/>
    </location>
</feature>
<feature type="compositionally biased region" description="Low complexity" evidence="1">
    <location>
        <begin position="396"/>
        <end position="405"/>
    </location>
</feature>
<protein>
    <recommendedName>
        <fullName evidence="4">DUF3027 domain-containing protein</fullName>
    </recommendedName>
</protein>
<dbReference type="EMBL" id="JGYP01000002">
    <property type="protein sequence ID" value="KFI45380.1"/>
    <property type="molecule type" value="Genomic_DNA"/>
</dbReference>
<feature type="compositionally biased region" description="Acidic residues" evidence="1">
    <location>
        <begin position="385"/>
        <end position="395"/>
    </location>
</feature>
<comment type="caution">
    <text evidence="2">The sequence shown here is derived from an EMBL/GenBank/DDBJ whole genome shotgun (WGS) entry which is preliminary data.</text>
</comment>
<evidence type="ECO:0008006" key="4">
    <source>
        <dbReference type="Google" id="ProtNLM"/>
    </source>
</evidence>
<dbReference type="RefSeq" id="WP_074428474.1">
    <property type="nucleotide sequence ID" value="NZ_JDUS01000005.1"/>
</dbReference>
<accession>A0A086ZFT0</accession>
<gene>
    <name evidence="2" type="ORF">BBOH_1211</name>
</gene>
<reference evidence="2 3" key="1">
    <citation type="submission" date="2014-03" db="EMBL/GenBank/DDBJ databases">
        <title>Genomics of Bifidobacteria.</title>
        <authorList>
            <person name="Ventura M."/>
            <person name="Milani C."/>
            <person name="Lugli G.A."/>
        </authorList>
    </citation>
    <scope>NUCLEOTIDE SEQUENCE [LARGE SCALE GENOMIC DNA]</scope>
    <source>
        <strain evidence="2 3">DSM 22767</strain>
    </source>
</reference>
<evidence type="ECO:0000313" key="3">
    <source>
        <dbReference type="Proteomes" id="UP000029096"/>
    </source>
</evidence>
<proteinExistence type="predicted"/>
<dbReference type="Proteomes" id="UP000029096">
    <property type="component" value="Unassembled WGS sequence"/>
</dbReference>
<feature type="compositionally biased region" description="Basic and acidic residues" evidence="1">
    <location>
        <begin position="127"/>
        <end position="136"/>
    </location>
</feature>
<feature type="compositionally biased region" description="Acidic residues" evidence="1">
    <location>
        <begin position="352"/>
        <end position="373"/>
    </location>
</feature>
<organism evidence="2 3">
    <name type="scientific">Bifidobacterium bohemicum DSM 22767</name>
    <dbReference type="NCBI Taxonomy" id="1437606"/>
    <lineage>
        <taxon>Bacteria</taxon>
        <taxon>Bacillati</taxon>
        <taxon>Actinomycetota</taxon>
        <taxon>Actinomycetes</taxon>
        <taxon>Bifidobacteriales</taxon>
        <taxon>Bifidobacteriaceae</taxon>
        <taxon>Bifidobacterium</taxon>
    </lineage>
</organism>
<dbReference type="STRING" id="1437606.BBOH_1211"/>
<feature type="region of interest" description="Disordered" evidence="1">
    <location>
        <begin position="1"/>
        <end position="24"/>
    </location>
</feature>
<feature type="region of interest" description="Disordered" evidence="1">
    <location>
        <begin position="344"/>
        <end position="405"/>
    </location>
</feature>
<feature type="region of interest" description="Disordered" evidence="1">
    <location>
        <begin position="123"/>
        <end position="197"/>
    </location>
</feature>
<keyword evidence="3" id="KW-1185">Reference proteome</keyword>
<evidence type="ECO:0000256" key="1">
    <source>
        <dbReference type="SAM" id="MobiDB-lite"/>
    </source>
</evidence>
<sequence length="405" mass="44229">MADIRIGQLQEDSQNTKDLQVRQDPRRLARSVAEASADDPQEVGDFVEIIDLGDNVSDFRFVSRKVGYEGWQWAVTLYRDEAEERWTVNESSLVPTKDALLAPDWVPWKDRLLASDLSVTDVIGTDPNDKRMENGVRSKQPVPVVQADRSSAWTSQDHQSDESASLIDAEASGERSLSNKAEADETGSTVKPEGASEPLAVAEQDAAVDVDASAKQVEATDVNAAVDEFDLSRCHVMSAIGREETAKRWYQGQHGPKSLSTKAADGNLCSSCAFFIGLKGQLGTMFGVCANRWSLDDGRVVSIDHGCGEHSEIEQPEPSHLWVQSDPAFDDLNIDVIKQSPREVRGPVELIEQSEDVEESEDNNGTEDVDNADGIENSAQLEASSELDAETETETESSLSSRSDG</sequence>
<dbReference type="AlphaFoldDB" id="A0A086ZFT0"/>
<dbReference type="eggNOG" id="ENOG502ZBU7">
    <property type="taxonomic scope" value="Bacteria"/>
</dbReference>